<name>A0A9W6YCN9_9STRA</name>
<dbReference type="EMBL" id="BSXT01004733">
    <property type="protein sequence ID" value="GMF58779.1"/>
    <property type="molecule type" value="Genomic_DNA"/>
</dbReference>
<accession>A0A9W6YCN9</accession>
<dbReference type="InterPro" id="IPR021109">
    <property type="entry name" value="Peptidase_aspartic_dom_sf"/>
</dbReference>
<gene>
    <name evidence="2" type="ORF">Pfra01_002533200</name>
</gene>
<protein>
    <submittedName>
        <fullName evidence="2">Unnamed protein product</fullName>
    </submittedName>
</protein>
<feature type="region of interest" description="Disordered" evidence="1">
    <location>
        <begin position="155"/>
        <end position="176"/>
    </location>
</feature>
<feature type="compositionally biased region" description="Polar residues" evidence="1">
    <location>
        <begin position="161"/>
        <end position="170"/>
    </location>
</feature>
<keyword evidence="3" id="KW-1185">Reference proteome</keyword>
<dbReference type="Gene3D" id="2.40.70.10">
    <property type="entry name" value="Acid Proteases"/>
    <property type="match status" value="1"/>
</dbReference>
<comment type="caution">
    <text evidence="2">The sequence shown here is derived from an EMBL/GenBank/DDBJ whole genome shotgun (WGS) entry which is preliminary data.</text>
</comment>
<evidence type="ECO:0000313" key="2">
    <source>
        <dbReference type="EMBL" id="GMF58779.1"/>
    </source>
</evidence>
<evidence type="ECO:0000256" key="1">
    <source>
        <dbReference type="SAM" id="MobiDB-lite"/>
    </source>
</evidence>
<reference evidence="2" key="1">
    <citation type="submission" date="2023-04" db="EMBL/GenBank/DDBJ databases">
        <title>Phytophthora fragariaefolia NBRC 109709.</title>
        <authorList>
            <person name="Ichikawa N."/>
            <person name="Sato H."/>
            <person name="Tonouchi N."/>
        </authorList>
    </citation>
    <scope>NUCLEOTIDE SEQUENCE</scope>
    <source>
        <strain evidence="2">NBRC 109709</strain>
    </source>
</reference>
<dbReference type="OrthoDB" id="141894at2759"/>
<dbReference type="AlphaFoldDB" id="A0A9W6YCN9"/>
<sequence>MLADEKLSGTEVDMELGTVYVPMEKVSDQDATPGSVESSMVAQCGSTVANDSTKAEEQLLIPDGVRRQTEKISGGRTAAVQRRQRRAEGVVAAVHGILVAEVRERREERAKVLRVFMRQVIAELRERADLKQQRHSHREAQIAAAAVKKAEAARSQHVESMGTTVSTAKQQTEERTEEEWLAAKRRFTERASEVLREDGSLVEMRAARRKATKEAKRFRGALRVYRLQQRKNQAPRVGVAEKPDKIKRKQYRYERQGCYGGVELRAAEDGEKVRVAQLRAAGSGNPSCLPTALLALTRAHTQEVRLDSCAQFSVAGVELRKYGRCLTRYAPVDLVEGFGGGTSRVLGVWRFVGTTQYQQRITIDALLVEGQGDELLIGEDWMVEHQIKMDFGSRELKYHDEKGQKVILPFTCHGVSTLQQASQERRSVVRLAKTV</sequence>
<dbReference type="Proteomes" id="UP001165121">
    <property type="component" value="Unassembled WGS sequence"/>
</dbReference>
<proteinExistence type="predicted"/>
<evidence type="ECO:0000313" key="3">
    <source>
        <dbReference type="Proteomes" id="UP001165121"/>
    </source>
</evidence>
<organism evidence="2 3">
    <name type="scientific">Phytophthora fragariaefolia</name>
    <dbReference type="NCBI Taxonomy" id="1490495"/>
    <lineage>
        <taxon>Eukaryota</taxon>
        <taxon>Sar</taxon>
        <taxon>Stramenopiles</taxon>
        <taxon>Oomycota</taxon>
        <taxon>Peronosporomycetes</taxon>
        <taxon>Peronosporales</taxon>
        <taxon>Peronosporaceae</taxon>
        <taxon>Phytophthora</taxon>
    </lineage>
</organism>